<dbReference type="Proteomes" id="UP000255417">
    <property type="component" value="Unassembled WGS sequence"/>
</dbReference>
<feature type="chain" id="PRO_5016739274" description="LPP20 lipoprotein" evidence="1">
    <location>
        <begin position="22"/>
        <end position="364"/>
    </location>
</feature>
<keyword evidence="1" id="KW-0732">Signal</keyword>
<organism evidence="2 3">
    <name type="scientific">Phocoenobacter uteri</name>
    <dbReference type="NCBI Taxonomy" id="146806"/>
    <lineage>
        <taxon>Bacteria</taxon>
        <taxon>Pseudomonadati</taxon>
        <taxon>Pseudomonadota</taxon>
        <taxon>Gammaproteobacteria</taxon>
        <taxon>Pasteurellales</taxon>
        <taxon>Pasteurellaceae</taxon>
        <taxon>Phocoenobacter</taxon>
    </lineage>
</organism>
<proteinExistence type="predicted"/>
<dbReference type="AlphaFoldDB" id="A0A379CAK6"/>
<feature type="signal peptide" evidence="1">
    <location>
        <begin position="1"/>
        <end position="21"/>
    </location>
</feature>
<evidence type="ECO:0000313" key="3">
    <source>
        <dbReference type="Proteomes" id="UP000255417"/>
    </source>
</evidence>
<name>A0A379CAK6_9PAST</name>
<accession>A0A379CAK6</accession>
<reference evidence="2 3" key="1">
    <citation type="submission" date="2018-06" db="EMBL/GenBank/DDBJ databases">
        <authorList>
            <consortium name="Pathogen Informatics"/>
            <person name="Doyle S."/>
        </authorList>
    </citation>
    <scope>NUCLEOTIDE SEQUENCE [LARGE SCALE GENOMIC DNA]</scope>
    <source>
        <strain evidence="2 3">NCTC12872</strain>
    </source>
</reference>
<keyword evidence="3" id="KW-1185">Reference proteome</keyword>
<dbReference type="EMBL" id="UGTA01000001">
    <property type="protein sequence ID" value="SUB59402.1"/>
    <property type="molecule type" value="Genomic_DNA"/>
</dbReference>
<protein>
    <recommendedName>
        <fullName evidence="4">LPP20 lipoprotein</fullName>
    </recommendedName>
</protein>
<evidence type="ECO:0008006" key="4">
    <source>
        <dbReference type="Google" id="ProtNLM"/>
    </source>
</evidence>
<evidence type="ECO:0000256" key="1">
    <source>
        <dbReference type="SAM" id="SignalP"/>
    </source>
</evidence>
<sequence>MKSIYSIICFILLLTCQSAFSQLFEATGIGSTADLAKKDAVANAIKFSVGEFLVNKEELNNDKFSQKAVSYSNAYVKHIDVKSQQKITDNEYQVSVAVDIESQKLIGALKEMQMAVIENAIDSDILLEAVNHFDAQDLNKKSGEDFDALVNELLVKPIQENKELINIKILGKLTPIKPKENSNTFPLELKLELTPSKEYIAGFERIVKEMKANKGDLATIYVHNLNWNSDRPSREYKVESKKFQRMRKALDNAFYSSDNYYRSLLIELLDKNKEVYKAILLGADELRFIENKRNSSVKEKLSRFSNIKESSLLFLDSRHARYFTGSAKVSSTLNLTKSDIQDLKGIKIYFSNCDNRNNPISCLN</sequence>
<evidence type="ECO:0000313" key="2">
    <source>
        <dbReference type="EMBL" id="SUB59402.1"/>
    </source>
</evidence>
<gene>
    <name evidence="2" type="ORF">NCTC12872_01386</name>
</gene>
<dbReference type="OrthoDB" id="5677453at2"/>
<dbReference type="RefSeq" id="WP_115315884.1">
    <property type="nucleotide sequence ID" value="NZ_LWIF01000001.1"/>
</dbReference>